<evidence type="ECO:0000256" key="4">
    <source>
        <dbReference type="ARBA" id="ARBA00023014"/>
    </source>
</evidence>
<evidence type="ECO:0000256" key="3">
    <source>
        <dbReference type="ARBA" id="ARBA00023004"/>
    </source>
</evidence>
<evidence type="ECO:0000313" key="8">
    <source>
        <dbReference type="Proteomes" id="UP001154078"/>
    </source>
</evidence>
<evidence type="ECO:0000313" key="7">
    <source>
        <dbReference type="EMBL" id="CAH0554456.1"/>
    </source>
</evidence>
<dbReference type="SUPFAM" id="SSF53920">
    <property type="entry name" value="Fe-only hydrogenase"/>
    <property type="match status" value="1"/>
</dbReference>
<dbReference type="Pfam" id="PF02256">
    <property type="entry name" value="Fe_hyd_SSU"/>
    <property type="match status" value="1"/>
</dbReference>
<sequence>MSRFSGVLQLTDLDDFITPSQECIKPVQIQKTKTSTGAKIRIQEDGDYYQVEEDGSAFKLQKVEITLSDCLACSGCITSAESVLVTQQSQEELIRVFEENKALKLAGKTSEAKLIIVSISIQPILSLAVRYNLTPNECAARLAQYFKQLGADLVVDMTIADDFALLESQREFVRRYRSTENDGVKNVLPMLASSCPGWVCYAEKTHGSYILPYISTTKSPQQIMGSIIKHWVGHNLGDRPIYHVTVMPCYDKKLEAAREDFFDVNTDSREVDCVITAIELEQMLDKDRISLDSLAESTFSEPWLIKQEPTEVKPNLTCHLGSGSGGYSDHIFKYAAKELFGVEGVNLEYKTLRNQDFKEVILEKDSKVLLRFAIANGFRNIQNLVQKLKRGKSTYHYVEVMACPAGCLNGGAQVRPKDGVTVKELSMQLEKMYEKLPIKSPEENVLVKDLYENWLNGQESDKCQSVLHTQYHEVQKNTNALNIKW</sequence>
<evidence type="ECO:0000256" key="5">
    <source>
        <dbReference type="ARBA" id="ARBA00025700"/>
    </source>
</evidence>
<keyword evidence="3" id="KW-0408">Iron</keyword>
<gene>
    <name evidence="7" type="ORF">MELIAE_LOCUS6045</name>
</gene>
<evidence type="ECO:0000259" key="6">
    <source>
        <dbReference type="SMART" id="SM00902"/>
    </source>
</evidence>
<protein>
    <recommendedName>
        <fullName evidence="6">Iron hydrogenase small subunit domain-containing protein</fullName>
    </recommendedName>
</protein>
<keyword evidence="8" id="KW-1185">Reference proteome</keyword>
<keyword evidence="2" id="KW-0479">Metal-binding</keyword>
<accession>A0A9P0FFG0</accession>
<dbReference type="InterPro" id="IPR004108">
    <property type="entry name" value="Fe_hydrogenase_lsu_C"/>
</dbReference>
<proteinExistence type="inferred from homology"/>
<comment type="similarity">
    <text evidence="1">Belongs to the NARF family.</text>
</comment>
<name>A0A9P0FFG0_BRAAE</name>
<feature type="domain" description="Iron hydrogenase small subunit" evidence="6">
    <location>
        <begin position="419"/>
        <end position="475"/>
    </location>
</feature>
<dbReference type="Pfam" id="PF02906">
    <property type="entry name" value="Fe_hyd_lg_C"/>
    <property type="match status" value="1"/>
</dbReference>
<dbReference type="AlphaFoldDB" id="A0A9P0FFG0"/>
<dbReference type="Gene3D" id="3.40.950.10">
    <property type="entry name" value="Fe-only Hydrogenase (Larger Subunit), Chain L, domain 3"/>
    <property type="match status" value="1"/>
</dbReference>
<evidence type="ECO:0000256" key="1">
    <source>
        <dbReference type="ARBA" id="ARBA00006596"/>
    </source>
</evidence>
<dbReference type="InterPro" id="IPR050340">
    <property type="entry name" value="Cytosolic_Fe-S_CAF"/>
</dbReference>
<reference evidence="7" key="1">
    <citation type="submission" date="2021-12" db="EMBL/GenBank/DDBJ databases">
        <authorList>
            <person name="King R."/>
        </authorList>
    </citation>
    <scope>NUCLEOTIDE SEQUENCE</scope>
</reference>
<dbReference type="GO" id="GO:0051539">
    <property type="term" value="F:4 iron, 4 sulfur cluster binding"/>
    <property type="evidence" value="ECO:0007669"/>
    <property type="project" value="UniProtKB-KW"/>
</dbReference>
<organism evidence="7 8">
    <name type="scientific">Brassicogethes aeneus</name>
    <name type="common">Rape pollen beetle</name>
    <name type="synonym">Meligethes aeneus</name>
    <dbReference type="NCBI Taxonomy" id="1431903"/>
    <lineage>
        <taxon>Eukaryota</taxon>
        <taxon>Metazoa</taxon>
        <taxon>Ecdysozoa</taxon>
        <taxon>Arthropoda</taxon>
        <taxon>Hexapoda</taxon>
        <taxon>Insecta</taxon>
        <taxon>Pterygota</taxon>
        <taxon>Neoptera</taxon>
        <taxon>Endopterygota</taxon>
        <taxon>Coleoptera</taxon>
        <taxon>Polyphaga</taxon>
        <taxon>Cucujiformia</taxon>
        <taxon>Nitidulidae</taxon>
        <taxon>Meligethinae</taxon>
        <taxon>Brassicogethes</taxon>
    </lineage>
</organism>
<comment type="function">
    <text evidence="5">Component of the cytosolic iron-sulfur (Fe/S) protein assembly machinery. Required for maturation of extramitochondrial Fe/S proteins.</text>
</comment>
<dbReference type="EMBL" id="OV121135">
    <property type="protein sequence ID" value="CAH0554456.1"/>
    <property type="molecule type" value="Genomic_DNA"/>
</dbReference>
<dbReference type="Gene3D" id="3.40.50.1780">
    <property type="match status" value="1"/>
</dbReference>
<dbReference type="SMART" id="SM00902">
    <property type="entry name" value="Fe_hyd_SSU"/>
    <property type="match status" value="1"/>
</dbReference>
<dbReference type="InterPro" id="IPR009016">
    <property type="entry name" value="Fe_hydrogenase"/>
</dbReference>
<keyword evidence="4" id="KW-0411">Iron-sulfur</keyword>
<dbReference type="PANTHER" id="PTHR11615">
    <property type="entry name" value="NITRATE, FORMATE, IRON DEHYDROGENASE"/>
    <property type="match status" value="1"/>
</dbReference>
<keyword evidence="2" id="KW-0004">4Fe-4S</keyword>
<evidence type="ECO:0000256" key="2">
    <source>
        <dbReference type="ARBA" id="ARBA00022485"/>
    </source>
</evidence>
<dbReference type="Proteomes" id="UP001154078">
    <property type="component" value="Chromosome 4"/>
</dbReference>
<dbReference type="InterPro" id="IPR003149">
    <property type="entry name" value="Fe_hydrogenase_ssu"/>
</dbReference>
<dbReference type="OrthoDB" id="10253113at2759"/>